<feature type="signal peptide" evidence="4">
    <location>
        <begin position="1"/>
        <end position="23"/>
    </location>
</feature>
<keyword evidence="1" id="KW-0677">Repeat</keyword>
<dbReference type="PANTHER" id="PTHR44858">
    <property type="entry name" value="TETRATRICOPEPTIDE REPEAT PROTEIN 6"/>
    <property type="match status" value="1"/>
</dbReference>
<proteinExistence type="predicted"/>
<sequence>MIVMKHVALIAAGCLLFVGACSSGEKNAAASDSSYQAISALGDTLYAPPLTPEDERRFESELEKARADYENTPEDADALLRYGRYESSLGNYTKAVSLFSEGIENHPKDARFYRYRGHRYITLRKFDDAIDDLKRSSELIYGSEDQPEPPLAATAEGNEETRRTLHTSIWYHLGLAYYLKGSYDQAQNALEECLRLSTNDDTFVAASYWLYMALRRGGKDDLAGDVLDPVAEEMDILENIQYHKLLLVFKGVFKPDMLLEELQNSDALEYATLGYGLGNWHYINGREERARELFQKVYSGEHWPAFGYIAAEEDLSRLFSQSS</sequence>
<evidence type="ECO:0000256" key="4">
    <source>
        <dbReference type="SAM" id="SignalP"/>
    </source>
</evidence>
<name>A0A521CFZ5_9BACT</name>
<dbReference type="GO" id="GO:0046813">
    <property type="term" value="P:receptor-mediated virion attachment to host cell"/>
    <property type="evidence" value="ECO:0007669"/>
    <property type="project" value="TreeGrafter"/>
</dbReference>
<evidence type="ECO:0000256" key="2">
    <source>
        <dbReference type="ARBA" id="ARBA00022803"/>
    </source>
</evidence>
<dbReference type="Pfam" id="PF13181">
    <property type="entry name" value="TPR_8"/>
    <property type="match status" value="1"/>
</dbReference>
<dbReference type="InterPro" id="IPR011990">
    <property type="entry name" value="TPR-like_helical_dom_sf"/>
</dbReference>
<evidence type="ECO:0000313" key="5">
    <source>
        <dbReference type="EMBL" id="SMO58348.1"/>
    </source>
</evidence>
<dbReference type="AlphaFoldDB" id="A0A521CFZ5"/>
<dbReference type="InterPro" id="IPR050498">
    <property type="entry name" value="Ycf3"/>
</dbReference>
<dbReference type="EMBL" id="FXTH01000006">
    <property type="protein sequence ID" value="SMO58348.1"/>
    <property type="molecule type" value="Genomic_DNA"/>
</dbReference>
<dbReference type="Pfam" id="PF13432">
    <property type="entry name" value="TPR_16"/>
    <property type="match status" value="1"/>
</dbReference>
<keyword evidence="2 3" id="KW-0802">TPR repeat</keyword>
<dbReference type="PROSITE" id="PS51257">
    <property type="entry name" value="PROKAR_LIPOPROTEIN"/>
    <property type="match status" value="1"/>
</dbReference>
<dbReference type="PROSITE" id="PS50005">
    <property type="entry name" value="TPR"/>
    <property type="match status" value="2"/>
</dbReference>
<accession>A0A521CFZ5</accession>
<keyword evidence="6" id="KW-1185">Reference proteome</keyword>
<dbReference type="SUPFAM" id="SSF48452">
    <property type="entry name" value="TPR-like"/>
    <property type="match status" value="1"/>
</dbReference>
<feature type="repeat" description="TPR" evidence="3">
    <location>
        <begin position="76"/>
        <end position="109"/>
    </location>
</feature>
<evidence type="ECO:0000256" key="1">
    <source>
        <dbReference type="ARBA" id="ARBA00022737"/>
    </source>
</evidence>
<evidence type="ECO:0000256" key="3">
    <source>
        <dbReference type="PROSITE-ProRule" id="PRU00339"/>
    </source>
</evidence>
<feature type="repeat" description="TPR" evidence="3">
    <location>
        <begin position="167"/>
        <end position="200"/>
    </location>
</feature>
<dbReference type="Gene3D" id="1.25.40.10">
    <property type="entry name" value="Tetratricopeptide repeat domain"/>
    <property type="match status" value="1"/>
</dbReference>
<organism evidence="5 6">
    <name type="scientific">Fodinibius sediminis</name>
    <dbReference type="NCBI Taxonomy" id="1214077"/>
    <lineage>
        <taxon>Bacteria</taxon>
        <taxon>Pseudomonadati</taxon>
        <taxon>Balneolota</taxon>
        <taxon>Balneolia</taxon>
        <taxon>Balneolales</taxon>
        <taxon>Balneolaceae</taxon>
        <taxon>Fodinibius</taxon>
    </lineage>
</organism>
<dbReference type="PANTHER" id="PTHR44858:SF1">
    <property type="entry name" value="UDP-N-ACETYLGLUCOSAMINE--PEPTIDE N-ACETYLGLUCOSAMINYLTRANSFERASE SPINDLY-RELATED"/>
    <property type="match status" value="1"/>
</dbReference>
<dbReference type="GO" id="GO:0009279">
    <property type="term" value="C:cell outer membrane"/>
    <property type="evidence" value="ECO:0007669"/>
    <property type="project" value="TreeGrafter"/>
</dbReference>
<dbReference type="Proteomes" id="UP000317593">
    <property type="component" value="Unassembled WGS sequence"/>
</dbReference>
<dbReference type="SMART" id="SM00028">
    <property type="entry name" value="TPR"/>
    <property type="match status" value="3"/>
</dbReference>
<protein>
    <submittedName>
        <fullName evidence="5">Tetratricopeptide repeat-containing protein</fullName>
    </submittedName>
</protein>
<keyword evidence="4" id="KW-0732">Signal</keyword>
<dbReference type="InterPro" id="IPR019734">
    <property type="entry name" value="TPR_rpt"/>
</dbReference>
<gene>
    <name evidence="5" type="ORF">SAMN06265218_10613</name>
</gene>
<feature type="chain" id="PRO_5022040213" evidence="4">
    <location>
        <begin position="24"/>
        <end position="323"/>
    </location>
</feature>
<evidence type="ECO:0000313" key="6">
    <source>
        <dbReference type="Proteomes" id="UP000317593"/>
    </source>
</evidence>
<dbReference type="OrthoDB" id="955869at2"/>
<reference evidence="5 6" key="1">
    <citation type="submission" date="2017-05" db="EMBL/GenBank/DDBJ databases">
        <authorList>
            <person name="Varghese N."/>
            <person name="Submissions S."/>
        </authorList>
    </citation>
    <scope>NUCLEOTIDE SEQUENCE [LARGE SCALE GENOMIC DNA]</scope>
    <source>
        <strain evidence="5 6">DSM 21194</strain>
    </source>
</reference>